<gene>
    <name evidence="4" type="ORF">N7517_009909</name>
</gene>
<dbReference type="EMBL" id="JAPZBT010000004">
    <property type="protein sequence ID" value="KAJ5360718.1"/>
    <property type="molecule type" value="Genomic_DNA"/>
</dbReference>
<feature type="compositionally biased region" description="Polar residues" evidence="1">
    <location>
        <begin position="68"/>
        <end position="82"/>
    </location>
</feature>
<comment type="caution">
    <text evidence="4">The sequence shown here is derived from an EMBL/GenBank/DDBJ whole genome shotgun (WGS) entry which is preliminary data.</text>
</comment>
<reference evidence="4" key="1">
    <citation type="submission" date="2022-12" db="EMBL/GenBank/DDBJ databases">
        <authorList>
            <person name="Petersen C."/>
        </authorList>
    </citation>
    <scope>NUCLEOTIDE SEQUENCE</scope>
    <source>
        <strain evidence="4">IBT 3081</strain>
    </source>
</reference>
<dbReference type="OrthoDB" id="4364385at2759"/>
<keyword evidence="2" id="KW-1133">Transmembrane helix</keyword>
<reference evidence="4" key="2">
    <citation type="journal article" date="2023" name="IMA Fungus">
        <title>Comparative genomic study of the Penicillium genus elucidates a diverse pangenome and 15 lateral gene transfer events.</title>
        <authorList>
            <person name="Petersen C."/>
            <person name="Sorensen T."/>
            <person name="Nielsen M.R."/>
            <person name="Sondergaard T.E."/>
            <person name="Sorensen J.L."/>
            <person name="Fitzpatrick D.A."/>
            <person name="Frisvad J.C."/>
            <person name="Nielsen K.L."/>
        </authorList>
    </citation>
    <scope>NUCLEOTIDE SEQUENCE</scope>
    <source>
        <strain evidence="4">IBT 3081</strain>
    </source>
</reference>
<dbReference type="AlphaFoldDB" id="A0A9W9RNA1"/>
<keyword evidence="2" id="KW-0472">Membrane</keyword>
<evidence type="ECO:0000256" key="2">
    <source>
        <dbReference type="SAM" id="Phobius"/>
    </source>
</evidence>
<keyword evidence="5" id="KW-1185">Reference proteome</keyword>
<name>A0A9W9RNA1_9EURO</name>
<dbReference type="GeneID" id="81466815"/>
<organism evidence="4 5">
    <name type="scientific">Penicillium concentricum</name>
    <dbReference type="NCBI Taxonomy" id="293559"/>
    <lineage>
        <taxon>Eukaryota</taxon>
        <taxon>Fungi</taxon>
        <taxon>Dikarya</taxon>
        <taxon>Ascomycota</taxon>
        <taxon>Pezizomycotina</taxon>
        <taxon>Eurotiomycetes</taxon>
        <taxon>Eurotiomycetidae</taxon>
        <taxon>Eurotiales</taxon>
        <taxon>Aspergillaceae</taxon>
        <taxon>Penicillium</taxon>
    </lineage>
</organism>
<evidence type="ECO:0000313" key="5">
    <source>
        <dbReference type="Proteomes" id="UP001147752"/>
    </source>
</evidence>
<feature type="chain" id="PRO_5040918337" description="Protein BIG1" evidence="3">
    <location>
        <begin position="20"/>
        <end position="166"/>
    </location>
</feature>
<protein>
    <recommendedName>
        <fullName evidence="6">Protein BIG1</fullName>
    </recommendedName>
</protein>
<dbReference type="RefSeq" id="XP_056576204.1">
    <property type="nucleotide sequence ID" value="XM_056727632.1"/>
</dbReference>
<sequence>MAGKLALVLILMHSIQILALPTPSESSIASKSLASHNKRYYFPETLPDRDELGAMLKETAIREAGFVHSSTPSKSKSGPVHNSETELQKSLPNPDVAIGTPAKPDRYAQDTKLKLSLSHSESRLEESAVTLESNDYPIYWPPFGFFVVSAAIVCFFTILRGIRTKK</sequence>
<evidence type="ECO:0000256" key="3">
    <source>
        <dbReference type="SAM" id="SignalP"/>
    </source>
</evidence>
<evidence type="ECO:0000313" key="4">
    <source>
        <dbReference type="EMBL" id="KAJ5360718.1"/>
    </source>
</evidence>
<evidence type="ECO:0000256" key="1">
    <source>
        <dbReference type="SAM" id="MobiDB-lite"/>
    </source>
</evidence>
<keyword evidence="2" id="KW-0812">Transmembrane</keyword>
<feature type="transmembrane region" description="Helical" evidence="2">
    <location>
        <begin position="139"/>
        <end position="159"/>
    </location>
</feature>
<evidence type="ECO:0008006" key="6">
    <source>
        <dbReference type="Google" id="ProtNLM"/>
    </source>
</evidence>
<feature type="signal peptide" evidence="3">
    <location>
        <begin position="1"/>
        <end position="19"/>
    </location>
</feature>
<dbReference type="Proteomes" id="UP001147752">
    <property type="component" value="Unassembled WGS sequence"/>
</dbReference>
<accession>A0A9W9RNA1</accession>
<feature type="region of interest" description="Disordered" evidence="1">
    <location>
        <begin position="64"/>
        <end position="103"/>
    </location>
</feature>
<proteinExistence type="predicted"/>
<keyword evidence="3" id="KW-0732">Signal</keyword>